<dbReference type="PANTHER" id="PTHR46268">
    <property type="entry name" value="STRESS RESPONSE PROTEIN NHAX"/>
    <property type="match status" value="1"/>
</dbReference>
<dbReference type="Proteomes" id="UP000563094">
    <property type="component" value="Unassembled WGS sequence"/>
</dbReference>
<evidence type="ECO:0000313" key="3">
    <source>
        <dbReference type="EMBL" id="MBA9079094.1"/>
    </source>
</evidence>
<dbReference type="SUPFAM" id="SSF52402">
    <property type="entry name" value="Adenine nucleotide alpha hydrolases-like"/>
    <property type="match status" value="2"/>
</dbReference>
<name>A0A839GHF9_9BACT</name>
<comment type="caution">
    <text evidence="3">The sequence shown here is derived from an EMBL/GenBank/DDBJ whole genome shotgun (WGS) entry which is preliminary data.</text>
</comment>
<evidence type="ECO:0000259" key="2">
    <source>
        <dbReference type="Pfam" id="PF00582"/>
    </source>
</evidence>
<dbReference type="Pfam" id="PF00582">
    <property type="entry name" value="Usp"/>
    <property type="match status" value="1"/>
</dbReference>
<evidence type="ECO:0000256" key="1">
    <source>
        <dbReference type="ARBA" id="ARBA00008791"/>
    </source>
</evidence>
<proteinExistence type="inferred from homology"/>
<dbReference type="RefSeq" id="WP_182514104.1">
    <property type="nucleotide sequence ID" value="NZ_JACJIQ010000018.1"/>
</dbReference>
<dbReference type="EMBL" id="JACJIQ010000018">
    <property type="protein sequence ID" value="MBA9079094.1"/>
    <property type="molecule type" value="Genomic_DNA"/>
</dbReference>
<feature type="domain" description="UspA" evidence="2">
    <location>
        <begin position="5"/>
        <end position="145"/>
    </location>
</feature>
<dbReference type="PANTHER" id="PTHR46268:SF6">
    <property type="entry name" value="UNIVERSAL STRESS PROTEIN UP12"/>
    <property type="match status" value="1"/>
</dbReference>
<organism evidence="3 4">
    <name type="scientific">Rufibacter quisquiliarum</name>
    <dbReference type="NCBI Taxonomy" id="1549639"/>
    <lineage>
        <taxon>Bacteria</taxon>
        <taxon>Pseudomonadati</taxon>
        <taxon>Bacteroidota</taxon>
        <taxon>Cytophagia</taxon>
        <taxon>Cytophagales</taxon>
        <taxon>Hymenobacteraceae</taxon>
        <taxon>Rufibacter</taxon>
    </lineage>
</organism>
<reference evidence="3 4" key="1">
    <citation type="submission" date="2020-08" db="EMBL/GenBank/DDBJ databases">
        <title>Genomic Encyclopedia of Type Strains, Phase IV (KMG-IV): sequencing the most valuable type-strain genomes for metagenomic binning, comparative biology and taxonomic classification.</title>
        <authorList>
            <person name="Goeker M."/>
        </authorList>
    </citation>
    <scope>NUCLEOTIDE SEQUENCE [LARGE SCALE GENOMIC DNA]</scope>
    <source>
        <strain evidence="3 4">DSM 29854</strain>
    </source>
</reference>
<dbReference type="Gene3D" id="3.40.50.12370">
    <property type="match status" value="1"/>
</dbReference>
<comment type="similarity">
    <text evidence="1">Belongs to the universal stress protein A family.</text>
</comment>
<dbReference type="AlphaFoldDB" id="A0A839GHF9"/>
<evidence type="ECO:0000313" key="4">
    <source>
        <dbReference type="Proteomes" id="UP000563094"/>
    </source>
</evidence>
<gene>
    <name evidence="3" type="ORF">FHS90_003829</name>
</gene>
<protein>
    <submittedName>
        <fullName evidence="3">Nucleotide-binding universal stress UspA family protein</fullName>
    </submittedName>
</protein>
<keyword evidence="4" id="KW-1185">Reference proteome</keyword>
<dbReference type="InterPro" id="IPR006016">
    <property type="entry name" value="UspA"/>
</dbReference>
<sequence length="279" mass="31177">MIDLVVLTDFSTAADNALHYAVSLAKKVPTTIKLVHIWQHSILDANYFVEAAPYSKYFDDKFPISSSEEQEAALQKRCDKFGNELTIEPVLLTGSMAGQLAAYLQSLNNPLVVIGKCYTEDIPDEMVDSTSLHLLKLENLSLLVVPEVIKVHAFPRQLVVGLDGKEFAFPSTILSEMVEALQPVIQVVHVSAEMNEHRAAHINQVINNQLSFDTDKLETKWVSDANVVAGLSRYLQENKGDILLSLVSRKRTFIEKLFHESTIAHFIRHAPYPLLILPG</sequence>
<accession>A0A839GHF9</accession>